<reference evidence="1 2" key="1">
    <citation type="submission" date="2022-08" db="EMBL/GenBank/DDBJ databases">
        <title>Reclassification of Massilia species as members of the genera Telluria, Duganella, Pseudoduganella, Mokoshia gen. nov. and Zemynaea gen. nov. using orthogonal and non-orthogonal genome-based approaches.</title>
        <authorList>
            <person name="Bowman J.P."/>
        </authorList>
    </citation>
    <scope>NUCLEOTIDE SEQUENCE [LARGE SCALE GENOMIC DNA]</scope>
    <source>
        <strain evidence="1 2">LMG 28164</strain>
    </source>
</reference>
<organism evidence="1 2">
    <name type="scientific">Massilia norwichensis</name>
    <dbReference type="NCBI Taxonomy" id="1442366"/>
    <lineage>
        <taxon>Bacteria</taxon>
        <taxon>Pseudomonadati</taxon>
        <taxon>Pseudomonadota</taxon>
        <taxon>Betaproteobacteria</taxon>
        <taxon>Burkholderiales</taxon>
        <taxon>Oxalobacteraceae</taxon>
        <taxon>Telluria group</taxon>
        <taxon>Massilia</taxon>
    </lineage>
</organism>
<dbReference type="CDD" id="cd02980">
    <property type="entry name" value="TRX_Fd_family"/>
    <property type="match status" value="1"/>
</dbReference>
<evidence type="ECO:0000313" key="2">
    <source>
        <dbReference type="Proteomes" id="UP001205560"/>
    </source>
</evidence>
<dbReference type="Proteomes" id="UP001205560">
    <property type="component" value="Unassembled WGS sequence"/>
</dbReference>
<sequence>MSDMSDDKPFYEHHVFFCMNVREGEGCRPSCGKHGAETAQKHAKKRIKELGLNGQGKVRINQSGCLDRCEEGPVVVVYPQGTWYTYVDTSDIDEIIDRHLLKGEVVERLKI</sequence>
<gene>
    <name evidence="1" type="ORF">NX782_19820</name>
</gene>
<proteinExistence type="predicted"/>
<keyword evidence="2" id="KW-1185">Reference proteome</keyword>
<dbReference type="EMBL" id="JANUGX010000027">
    <property type="protein sequence ID" value="MCS0591442.1"/>
    <property type="molecule type" value="Genomic_DNA"/>
</dbReference>
<accession>A0ABT2ABA3</accession>
<dbReference type="Gene3D" id="3.40.30.10">
    <property type="entry name" value="Glutaredoxin"/>
    <property type="match status" value="1"/>
</dbReference>
<protein>
    <submittedName>
        <fullName evidence="1">(2Fe-2S) ferredoxin domain-containing protein</fullName>
    </submittedName>
</protein>
<dbReference type="SUPFAM" id="SSF52833">
    <property type="entry name" value="Thioredoxin-like"/>
    <property type="match status" value="1"/>
</dbReference>
<name>A0ABT2ABA3_9BURK</name>
<comment type="caution">
    <text evidence="1">The sequence shown here is derived from an EMBL/GenBank/DDBJ whole genome shotgun (WGS) entry which is preliminary data.</text>
</comment>
<evidence type="ECO:0000313" key="1">
    <source>
        <dbReference type="EMBL" id="MCS0591442.1"/>
    </source>
</evidence>
<dbReference type="InterPro" id="IPR036249">
    <property type="entry name" value="Thioredoxin-like_sf"/>
</dbReference>